<accession>A0A4S4DVG0</accession>
<evidence type="ECO:0000256" key="1">
    <source>
        <dbReference type="ARBA" id="ARBA00007879"/>
    </source>
</evidence>
<gene>
    <name evidence="3" type="ORF">TEA_007077</name>
</gene>
<sequence>MPSGNMVASDKMQFPAAAAGGGGGAADLLHHRQWFPDERDVFISWLRGEFAAANAIIDSLCNHLSMIGEPGEYDGVNFSIQQRRCNWSPVLQMQQYFSIAEVLYSLQQVAWRRHSRFFDPVKVPGKEYKRSGFGSRQGQRVEYVKESHNSNNVEYHRYDANVSGNLVSLEKGDRVVEKGEEAKLGGEVVNSDDKVVAVAEDKKDVVPKPQADSCVKSSGNSHGTTSSNSEVEVEGHDDGCASDSKGPCNVPMENDSHSIQTPHEKQNLTIIPKTCVGTEILGGKAVNVVDGMKLYEELLDASEVSKLVLLVNDLRAAGKRGQFQGKFPNAFLIGPWLWGGERGANLGQRGSGNIEPLNCQREKEVNCLLLHAWSIDSSIPQCTCVHRVYDRFLQNVNNCYAFVSQEAGQTFVVSKRPMKGHGREMIQLGIPIADAPPEDENAMGTSKGMLSYRKMESIPGLLQDVIERLVGMQVMTVKPDSCIIDIFNEGDHSQPHMWPAWFGRPVCLLFLTECDMTFGKVIGIDHPGDYRGSLQLSLAPGMFGLVSDIYRLDGKHLISVGVQQHGHDSLLRSVPLRSLLVMQGKSADFAKHAISSLRKQRILITFAKSHSKKTISGDGPRLPSAAVAPSHWGPPPSRSPNQHIRHPMPKHYGPVPTTGVLPVPPIRPQLAPPPNGIPPLFMPAPVALPPASAGWSVQPTRHPPPRLLVPGTGVFLPPPGSGNSSTQQLPSTMAAETNFSAETTNPVAEKDNGSGKTNGNGNASPKGKVDGKMAQEDCNGSVDGTD</sequence>
<feature type="compositionally biased region" description="Pro residues" evidence="2">
    <location>
        <begin position="662"/>
        <end position="674"/>
    </location>
</feature>
<evidence type="ECO:0000256" key="2">
    <source>
        <dbReference type="SAM" id="MobiDB-lite"/>
    </source>
</evidence>
<name>A0A4S4DVG0_CAMSN</name>
<dbReference type="Proteomes" id="UP000306102">
    <property type="component" value="Unassembled WGS sequence"/>
</dbReference>
<dbReference type="GO" id="GO:0003729">
    <property type="term" value="F:mRNA binding"/>
    <property type="evidence" value="ECO:0007669"/>
    <property type="project" value="InterPro"/>
</dbReference>
<dbReference type="SUPFAM" id="SSF51197">
    <property type="entry name" value="Clavaminate synthase-like"/>
    <property type="match status" value="1"/>
</dbReference>
<proteinExistence type="inferred from homology"/>
<dbReference type="Gene3D" id="2.60.120.590">
    <property type="entry name" value="Alpha-ketoglutarate-dependent dioxygenase AlkB-like"/>
    <property type="match status" value="2"/>
</dbReference>
<evidence type="ECO:0000313" key="3">
    <source>
        <dbReference type="EMBL" id="THG07312.1"/>
    </source>
</evidence>
<feature type="compositionally biased region" description="Low complexity" evidence="2">
    <location>
        <begin position="217"/>
        <end position="229"/>
    </location>
</feature>
<feature type="compositionally biased region" description="Polar residues" evidence="2">
    <location>
        <begin position="754"/>
        <end position="763"/>
    </location>
</feature>
<organism evidence="3 4">
    <name type="scientific">Camellia sinensis var. sinensis</name>
    <name type="common">China tea</name>
    <dbReference type="NCBI Taxonomy" id="542762"/>
    <lineage>
        <taxon>Eukaryota</taxon>
        <taxon>Viridiplantae</taxon>
        <taxon>Streptophyta</taxon>
        <taxon>Embryophyta</taxon>
        <taxon>Tracheophyta</taxon>
        <taxon>Spermatophyta</taxon>
        <taxon>Magnoliopsida</taxon>
        <taxon>eudicotyledons</taxon>
        <taxon>Gunneridae</taxon>
        <taxon>Pentapetalae</taxon>
        <taxon>asterids</taxon>
        <taxon>Ericales</taxon>
        <taxon>Theaceae</taxon>
        <taxon>Camellia</taxon>
    </lineage>
</organism>
<dbReference type="AlphaFoldDB" id="A0A4S4DVG0"/>
<dbReference type="InterPro" id="IPR044842">
    <property type="entry name" value="ALKBH9B/ALKBH10B-like"/>
</dbReference>
<comment type="similarity">
    <text evidence="1">Belongs to the alkB family.</text>
</comment>
<dbReference type="GO" id="GO:0032451">
    <property type="term" value="F:demethylase activity"/>
    <property type="evidence" value="ECO:0007669"/>
    <property type="project" value="InterPro"/>
</dbReference>
<dbReference type="PANTHER" id="PTHR31447:SF0">
    <property type="entry name" value="HYDROXYPROLINE-RICH GLYCOPROTEIN FAMILY PROTEIN"/>
    <property type="match status" value="1"/>
</dbReference>
<comment type="caution">
    <text evidence="3">The sequence shown here is derived from an EMBL/GenBank/DDBJ whole genome shotgun (WGS) entry which is preliminary data.</text>
</comment>
<dbReference type="PANTHER" id="PTHR31447">
    <property type="entry name" value="HYDROXYPROLINE-RICH GLYCOPROTEIN FAMILY PROTEIN-RELATED"/>
    <property type="match status" value="1"/>
</dbReference>
<feature type="region of interest" description="Disordered" evidence="2">
    <location>
        <begin position="613"/>
        <end position="674"/>
    </location>
</feature>
<keyword evidence="4" id="KW-1185">Reference proteome</keyword>
<feature type="region of interest" description="Disordered" evidence="2">
    <location>
        <begin position="738"/>
        <end position="786"/>
    </location>
</feature>
<dbReference type="InterPro" id="IPR037151">
    <property type="entry name" value="AlkB-like_sf"/>
</dbReference>
<reference evidence="3 4" key="1">
    <citation type="journal article" date="2018" name="Proc. Natl. Acad. Sci. U.S.A.">
        <title>Draft genome sequence of Camellia sinensis var. sinensis provides insights into the evolution of the tea genome and tea quality.</title>
        <authorList>
            <person name="Wei C."/>
            <person name="Yang H."/>
            <person name="Wang S."/>
            <person name="Zhao J."/>
            <person name="Liu C."/>
            <person name="Gao L."/>
            <person name="Xia E."/>
            <person name="Lu Y."/>
            <person name="Tai Y."/>
            <person name="She G."/>
            <person name="Sun J."/>
            <person name="Cao H."/>
            <person name="Tong W."/>
            <person name="Gao Q."/>
            <person name="Li Y."/>
            <person name="Deng W."/>
            <person name="Jiang X."/>
            <person name="Wang W."/>
            <person name="Chen Q."/>
            <person name="Zhang S."/>
            <person name="Li H."/>
            <person name="Wu J."/>
            <person name="Wang P."/>
            <person name="Li P."/>
            <person name="Shi C."/>
            <person name="Zheng F."/>
            <person name="Jian J."/>
            <person name="Huang B."/>
            <person name="Shan D."/>
            <person name="Shi M."/>
            <person name="Fang C."/>
            <person name="Yue Y."/>
            <person name="Li F."/>
            <person name="Li D."/>
            <person name="Wei S."/>
            <person name="Han B."/>
            <person name="Jiang C."/>
            <person name="Yin Y."/>
            <person name="Xia T."/>
            <person name="Zhang Z."/>
            <person name="Bennetzen J.L."/>
            <person name="Zhao S."/>
            <person name="Wan X."/>
        </authorList>
    </citation>
    <scope>NUCLEOTIDE SEQUENCE [LARGE SCALE GENOMIC DNA]</scope>
    <source>
        <strain evidence="4">cv. Shuchazao</strain>
        <tissue evidence="3">Leaf</tissue>
    </source>
</reference>
<evidence type="ECO:0000313" key="4">
    <source>
        <dbReference type="Proteomes" id="UP000306102"/>
    </source>
</evidence>
<dbReference type="GO" id="GO:0006402">
    <property type="term" value="P:mRNA catabolic process"/>
    <property type="evidence" value="ECO:0007669"/>
    <property type="project" value="InterPro"/>
</dbReference>
<feature type="region of interest" description="Disordered" evidence="2">
    <location>
        <begin position="201"/>
        <end position="264"/>
    </location>
</feature>
<dbReference type="EMBL" id="SDRB02010124">
    <property type="protein sequence ID" value="THG07312.1"/>
    <property type="molecule type" value="Genomic_DNA"/>
</dbReference>
<protein>
    <submittedName>
        <fullName evidence="3">Uncharacterized protein</fullName>
    </submittedName>
</protein>